<dbReference type="Proteomes" id="UP000006380">
    <property type="component" value="Chromosome"/>
</dbReference>
<reference evidence="2" key="1">
    <citation type="submission" date="2016-07" db="EMBL/GenBank/DDBJ databases">
        <title>Comparative genomics of the Campylobacter concisus group.</title>
        <authorList>
            <person name="Miller W.G."/>
            <person name="Yee E."/>
            <person name="Chapman M.H."/>
            <person name="Huynh S."/>
            <person name="Bono J.L."/>
            <person name="On S.L.W."/>
            <person name="StLeger J."/>
            <person name="Foster G."/>
            <person name="Parker C.T."/>
        </authorList>
    </citation>
    <scope>NUCLEOTIDE SEQUENCE</scope>
    <source>
        <strain evidence="2">525.92</strain>
    </source>
</reference>
<dbReference type="KEGG" id="ccv:CCV52592_0022"/>
<organism evidence="2 3">
    <name type="scientific">Campylobacter curvus (strain 525.92)</name>
    <dbReference type="NCBI Taxonomy" id="360105"/>
    <lineage>
        <taxon>Bacteria</taxon>
        <taxon>Pseudomonadati</taxon>
        <taxon>Campylobacterota</taxon>
        <taxon>Epsilonproteobacteria</taxon>
        <taxon>Campylobacterales</taxon>
        <taxon>Campylobacteraceae</taxon>
        <taxon>Campylobacter</taxon>
    </lineage>
</organism>
<sequence length="126" mass="14494">MLNFLIGNKIWLVIIAALLGVLTSFGVEIWKLKSDVERAKTELKETSAQLAIKEANLQISVSNLNECNSKIDLQNERIKNMQIKPPDEQIKEKIITKFQEIKVPIKDTKCEEKLAYYESLFEELGR</sequence>
<dbReference type="OrthoDB" id="5363389at2"/>
<keyword evidence="3" id="KW-1185">Reference proteome</keyword>
<dbReference type="HOGENOM" id="CLU_1977471_0_0_7"/>
<proteinExistence type="predicted"/>
<keyword evidence="1" id="KW-0175">Coiled coil</keyword>
<feature type="coiled-coil region" evidence="1">
    <location>
        <begin position="29"/>
        <end position="84"/>
    </location>
</feature>
<accession>A7H0T3</accession>
<dbReference type="EMBL" id="CP000767">
    <property type="protein sequence ID" value="EAU00323.2"/>
    <property type="molecule type" value="Genomic_DNA"/>
</dbReference>
<dbReference type="STRING" id="360105.CCV52592_0022"/>
<gene>
    <name evidence="2" type="ORF">CCV52592_0022</name>
</gene>
<evidence type="ECO:0000256" key="1">
    <source>
        <dbReference type="SAM" id="Coils"/>
    </source>
</evidence>
<evidence type="ECO:0000313" key="3">
    <source>
        <dbReference type="Proteomes" id="UP000006380"/>
    </source>
</evidence>
<protein>
    <submittedName>
        <fullName evidence="2">Uncharacterized protein</fullName>
    </submittedName>
</protein>
<dbReference type="AlphaFoldDB" id="A7H0T3"/>
<name>A7H0T3_CAMC5</name>
<evidence type="ECO:0000313" key="2">
    <source>
        <dbReference type="EMBL" id="EAU00323.2"/>
    </source>
</evidence>
<dbReference type="RefSeq" id="WP_011992796.1">
    <property type="nucleotide sequence ID" value="NC_009715.2"/>
</dbReference>